<dbReference type="NCBIfam" id="TIGR00097">
    <property type="entry name" value="HMP-P_kinase"/>
    <property type="match status" value="1"/>
</dbReference>
<evidence type="ECO:0000256" key="11">
    <source>
        <dbReference type="ARBA" id="ARBA00022840"/>
    </source>
</evidence>
<evidence type="ECO:0000256" key="7">
    <source>
        <dbReference type="ARBA" id="ARBA00019161"/>
    </source>
</evidence>
<evidence type="ECO:0000256" key="13">
    <source>
        <dbReference type="ARBA" id="ARBA00037917"/>
    </source>
</evidence>
<feature type="domain" description="Pyridoxamine kinase/Phosphomethylpyrimidine kinase" evidence="16">
    <location>
        <begin position="12"/>
        <end position="255"/>
    </location>
</feature>
<gene>
    <name evidence="17" type="primary">thiD</name>
    <name evidence="17" type="ORF">ERX27_07190</name>
</gene>
<dbReference type="SUPFAM" id="SSF53613">
    <property type="entry name" value="Ribokinase-like"/>
    <property type="match status" value="1"/>
</dbReference>
<dbReference type="GO" id="GO:0005829">
    <property type="term" value="C:cytosol"/>
    <property type="evidence" value="ECO:0007669"/>
    <property type="project" value="TreeGrafter"/>
</dbReference>
<comment type="similarity">
    <text evidence="4">Belongs to the ThiD family.</text>
</comment>
<comment type="catalytic activity">
    <reaction evidence="1">
        <text>4-amino-5-hydroxymethyl-2-methylpyrimidine + ATP = 4-amino-2-methyl-5-(phosphooxymethyl)pyrimidine + ADP + H(+)</text>
        <dbReference type="Rhea" id="RHEA:23096"/>
        <dbReference type="ChEBI" id="CHEBI:15378"/>
        <dbReference type="ChEBI" id="CHEBI:16892"/>
        <dbReference type="ChEBI" id="CHEBI:30616"/>
        <dbReference type="ChEBI" id="CHEBI:58354"/>
        <dbReference type="ChEBI" id="CHEBI:456216"/>
        <dbReference type="EC" id="2.7.1.49"/>
    </reaction>
</comment>
<dbReference type="GO" id="GO:0008902">
    <property type="term" value="F:hydroxymethylpyrimidine kinase activity"/>
    <property type="evidence" value="ECO:0007669"/>
    <property type="project" value="UniProtKB-EC"/>
</dbReference>
<dbReference type="EMBL" id="SCWA01000011">
    <property type="protein sequence ID" value="TDL96806.1"/>
    <property type="molecule type" value="Genomic_DNA"/>
</dbReference>
<dbReference type="PANTHER" id="PTHR20858">
    <property type="entry name" value="PHOSPHOMETHYLPYRIMIDINE KINASE"/>
    <property type="match status" value="1"/>
</dbReference>
<comment type="pathway">
    <text evidence="13">Cofactor biosynthesis; thiamine diphosphate biosynthesis; 4-amino-2-methyl-5-diphosphomethylpyrimidine from 5-amino-1-(5-phospho-D-ribosyl)imidazole: step 2/3.</text>
</comment>
<dbReference type="AlphaFoldDB" id="A0A4R6BD65"/>
<evidence type="ECO:0000256" key="10">
    <source>
        <dbReference type="ARBA" id="ARBA00022777"/>
    </source>
</evidence>
<evidence type="ECO:0000256" key="2">
    <source>
        <dbReference type="ARBA" id="ARBA00000565"/>
    </source>
</evidence>
<dbReference type="EC" id="2.7.1.49" evidence="5"/>
<evidence type="ECO:0000256" key="3">
    <source>
        <dbReference type="ARBA" id="ARBA00004769"/>
    </source>
</evidence>
<evidence type="ECO:0000256" key="12">
    <source>
        <dbReference type="ARBA" id="ARBA00022977"/>
    </source>
</evidence>
<dbReference type="RefSeq" id="WP_133432157.1">
    <property type="nucleotide sequence ID" value="NZ_CP092179.1"/>
</dbReference>
<sequence>MFKTALSIAGTDPTGGAGTIVDVKVFQSRGVYGMSAITSIVAQNTRGVQQVFDQPVHVLEAQLESIYSDIVPDAVKTGMLASSEVMDVVRPYIEKHRIPYVIDPVMVAKSGDDLLDDAGKNAVRYKLLDLATVATPNLPELERILNMKVETRSDIDRAGHIFLNEIGSQSVIVKGGHMEGDAIDYLFTKKGVTELPAKRIATHHTHGTGCTFSAVITAELAKGRSIEDSVRTAKAYITSAILNNPGLGHGNGPVNHFSYQEEEYETQSNQTK</sequence>
<keyword evidence="12" id="KW-0784">Thiamine biosynthesis</keyword>
<evidence type="ECO:0000313" key="18">
    <source>
        <dbReference type="Proteomes" id="UP000295310"/>
    </source>
</evidence>
<comment type="catalytic activity">
    <reaction evidence="2">
        <text>4-amino-2-methyl-5-(phosphooxymethyl)pyrimidine + ATP = 4-amino-2-methyl-5-(diphosphooxymethyl)pyrimidine + ADP</text>
        <dbReference type="Rhea" id="RHEA:19893"/>
        <dbReference type="ChEBI" id="CHEBI:30616"/>
        <dbReference type="ChEBI" id="CHEBI:57841"/>
        <dbReference type="ChEBI" id="CHEBI:58354"/>
        <dbReference type="ChEBI" id="CHEBI:456216"/>
        <dbReference type="EC" id="2.7.4.7"/>
    </reaction>
</comment>
<evidence type="ECO:0000256" key="9">
    <source>
        <dbReference type="ARBA" id="ARBA00022741"/>
    </source>
</evidence>
<dbReference type="FunFam" id="3.40.1190.20:FF:000003">
    <property type="entry name" value="Phosphomethylpyrimidine kinase ThiD"/>
    <property type="match status" value="1"/>
</dbReference>
<evidence type="ECO:0000256" key="14">
    <source>
        <dbReference type="ARBA" id="ARBA00042102"/>
    </source>
</evidence>
<comment type="pathway">
    <text evidence="3">Cofactor biosynthesis; thiamine diphosphate biosynthesis; 4-amino-2-methyl-5-diphosphomethylpyrimidine from 5-amino-1-(5-phospho-D-ribosyl)imidazole: step 3/3.</text>
</comment>
<protein>
    <recommendedName>
        <fullName evidence="7">Hydroxymethylpyrimidine/phosphomethylpyrimidine kinase</fullName>
        <ecNumber evidence="5">2.7.1.49</ecNumber>
        <ecNumber evidence="6">2.7.4.7</ecNumber>
    </recommendedName>
    <alternativeName>
        <fullName evidence="14">Hydroxymethylpyrimidine kinase</fullName>
    </alternativeName>
    <alternativeName>
        <fullName evidence="15">Hydroxymethylpyrimidine phosphate kinase</fullName>
    </alternativeName>
</protein>
<evidence type="ECO:0000256" key="6">
    <source>
        <dbReference type="ARBA" id="ARBA00012963"/>
    </source>
</evidence>
<proteinExistence type="inferred from homology"/>
<evidence type="ECO:0000256" key="8">
    <source>
        <dbReference type="ARBA" id="ARBA00022679"/>
    </source>
</evidence>
<organism evidence="17 18">
    <name type="scientific">Macrococcus brunensis</name>
    <dbReference type="NCBI Taxonomy" id="198483"/>
    <lineage>
        <taxon>Bacteria</taxon>
        <taxon>Bacillati</taxon>
        <taxon>Bacillota</taxon>
        <taxon>Bacilli</taxon>
        <taxon>Bacillales</taxon>
        <taxon>Staphylococcaceae</taxon>
        <taxon>Macrococcus</taxon>
    </lineage>
</organism>
<evidence type="ECO:0000256" key="1">
    <source>
        <dbReference type="ARBA" id="ARBA00000151"/>
    </source>
</evidence>
<dbReference type="InterPro" id="IPR013749">
    <property type="entry name" value="PM/HMP-P_kinase-1"/>
</dbReference>
<evidence type="ECO:0000313" key="17">
    <source>
        <dbReference type="EMBL" id="TDL96806.1"/>
    </source>
</evidence>
<keyword evidence="10 17" id="KW-0418">Kinase</keyword>
<dbReference type="Pfam" id="PF08543">
    <property type="entry name" value="Phos_pyr_kin"/>
    <property type="match status" value="1"/>
</dbReference>
<dbReference type="GO" id="GO:0008972">
    <property type="term" value="F:phosphomethylpyrimidine kinase activity"/>
    <property type="evidence" value="ECO:0007669"/>
    <property type="project" value="UniProtKB-EC"/>
</dbReference>
<reference evidence="17 18" key="1">
    <citation type="submission" date="2019-01" db="EMBL/GenBank/DDBJ databases">
        <title>Draft genome sequences of the type strains of six Macrococcus species.</title>
        <authorList>
            <person name="Mazhar S."/>
            <person name="Altermann E."/>
            <person name="Hill C."/>
            <person name="Mcauliffe O."/>
        </authorList>
    </citation>
    <scope>NUCLEOTIDE SEQUENCE [LARGE SCALE GENOMIC DNA]</scope>
    <source>
        <strain evidence="17 18">CCM4811</strain>
    </source>
</reference>
<evidence type="ECO:0000256" key="5">
    <source>
        <dbReference type="ARBA" id="ARBA00012135"/>
    </source>
</evidence>
<keyword evidence="8 17" id="KW-0808">Transferase</keyword>
<name>A0A4R6BD65_9STAP</name>
<dbReference type="Proteomes" id="UP000295310">
    <property type="component" value="Unassembled WGS sequence"/>
</dbReference>
<dbReference type="CDD" id="cd01169">
    <property type="entry name" value="HMPP_kinase"/>
    <property type="match status" value="1"/>
</dbReference>
<dbReference type="OrthoDB" id="9810880at2"/>
<dbReference type="EC" id="2.7.4.7" evidence="6"/>
<dbReference type="InterPro" id="IPR004399">
    <property type="entry name" value="HMP/HMP-P_kinase_dom"/>
</dbReference>
<dbReference type="InterPro" id="IPR029056">
    <property type="entry name" value="Ribokinase-like"/>
</dbReference>
<evidence type="ECO:0000256" key="4">
    <source>
        <dbReference type="ARBA" id="ARBA00009879"/>
    </source>
</evidence>
<evidence type="ECO:0000259" key="16">
    <source>
        <dbReference type="Pfam" id="PF08543"/>
    </source>
</evidence>
<keyword evidence="11" id="KW-0067">ATP-binding</keyword>
<dbReference type="GO" id="GO:0005524">
    <property type="term" value="F:ATP binding"/>
    <property type="evidence" value="ECO:0007669"/>
    <property type="project" value="UniProtKB-KW"/>
</dbReference>
<accession>A0A4R6BD65</accession>
<keyword evidence="18" id="KW-1185">Reference proteome</keyword>
<evidence type="ECO:0000256" key="15">
    <source>
        <dbReference type="ARBA" id="ARBA00043176"/>
    </source>
</evidence>
<comment type="caution">
    <text evidence="17">The sequence shown here is derived from an EMBL/GenBank/DDBJ whole genome shotgun (WGS) entry which is preliminary data.</text>
</comment>
<dbReference type="GO" id="GO:0009228">
    <property type="term" value="P:thiamine biosynthetic process"/>
    <property type="evidence" value="ECO:0007669"/>
    <property type="project" value="UniProtKB-KW"/>
</dbReference>
<keyword evidence="9" id="KW-0547">Nucleotide-binding</keyword>
<dbReference type="PANTHER" id="PTHR20858:SF17">
    <property type="entry name" value="HYDROXYMETHYLPYRIMIDINE_PHOSPHOMETHYLPYRIMIDINE KINASE THI20-RELATED"/>
    <property type="match status" value="1"/>
</dbReference>
<dbReference type="Gene3D" id="3.40.1190.20">
    <property type="match status" value="1"/>
</dbReference>